<accession>A0A1J1GRI6</accession>
<dbReference type="EMBL" id="CVMV01000032">
    <property type="protein sequence ID" value="CRG95121.1"/>
    <property type="molecule type" value="Genomic_DNA"/>
</dbReference>
<name>A0A1J1GRI6_PLAGA</name>
<comment type="caution">
    <text evidence="1">The sequence shown here is derived from an EMBL/GenBank/DDBJ whole genome shotgun (WGS) entry which is preliminary data.</text>
</comment>
<keyword evidence="2" id="KW-1185">Reference proteome</keyword>
<dbReference type="GeneID" id="39731054"/>
<dbReference type="OMA" id="DEYPHIN"/>
<dbReference type="AlphaFoldDB" id="A0A1J1GRI6"/>
<proteinExistence type="predicted"/>
<evidence type="ECO:0000313" key="1">
    <source>
        <dbReference type="EMBL" id="CRG95121.1"/>
    </source>
</evidence>
<gene>
    <name evidence="1" type="primary">ISC1</name>
    <name evidence="1" type="ORF">PGAL8A_00252600</name>
</gene>
<dbReference type="VEuPathDB" id="PlasmoDB:PGAL8A_00252600"/>
<protein>
    <submittedName>
        <fullName evidence="1">Inner membrane complex suture component, putative</fullName>
    </submittedName>
</protein>
<dbReference type="Proteomes" id="UP000220797">
    <property type="component" value="Unassembled WGS sequence"/>
</dbReference>
<sequence>MNNSGYDKSNNSQNVLNVNENDEKLSKDSINTESIVHNVSENISTIINTANNEITYNDHSYDDANVLRVPEKKSGQVTHGQNVTSVKSCDNLYLNESPQTKILYFPNNNYKQFNSPTDRKLRSSNGNFYNFDANTAWNMNYPINSENYDYLNVQTPSNNIPDACNVPYNLVENSQLISPEHTTSPLYTRRANIHQNPPFTDSCHLNPYSDINPFYGRMSSYSPLHNNELNYLCKPTLSSYENTSPYINYNYFKHMPPHLYYLAEDKDNCSFLKKGIKRAMNVCNSNINESYTPKYEYIIQGPKLPYVNYPNQKKFDVFKKLTLAVGTYLDDAVNIMIDVLESSFRIIKKNNNTNLYDLYPFYNPDPIYSRQERPTLKTGSNLFDKINCALDGTTLEKHKNLPKNFGRIIVPKTEKTGHVVVDGINNILDNLLNEPLSYRNYDYFSDKFKPMNEIKQQ</sequence>
<organism evidence="1 2">
    <name type="scientific">Plasmodium gallinaceum</name>
    <dbReference type="NCBI Taxonomy" id="5849"/>
    <lineage>
        <taxon>Eukaryota</taxon>
        <taxon>Sar</taxon>
        <taxon>Alveolata</taxon>
        <taxon>Apicomplexa</taxon>
        <taxon>Aconoidasida</taxon>
        <taxon>Haemosporida</taxon>
        <taxon>Plasmodiidae</taxon>
        <taxon>Plasmodium</taxon>
        <taxon>Plasmodium (Haemamoeba)</taxon>
    </lineage>
</organism>
<dbReference type="OrthoDB" id="381329at2759"/>
<dbReference type="RefSeq" id="XP_028527934.1">
    <property type="nucleotide sequence ID" value="XM_028671264.1"/>
</dbReference>
<reference evidence="1" key="1">
    <citation type="submission" date="2015-04" db="EMBL/GenBank/DDBJ databases">
        <authorList>
            <consortium name="Pathogen Informatics"/>
        </authorList>
    </citation>
    <scope>NUCLEOTIDE SEQUENCE [LARGE SCALE GENOMIC DNA]</scope>
    <source>
        <strain evidence="1">8A</strain>
    </source>
</reference>
<evidence type="ECO:0000313" key="2">
    <source>
        <dbReference type="Proteomes" id="UP000220797"/>
    </source>
</evidence>